<proteinExistence type="predicted"/>
<organism evidence="2 3">
    <name type="scientific">Steinernema glaseri</name>
    <dbReference type="NCBI Taxonomy" id="37863"/>
    <lineage>
        <taxon>Eukaryota</taxon>
        <taxon>Metazoa</taxon>
        <taxon>Ecdysozoa</taxon>
        <taxon>Nematoda</taxon>
        <taxon>Chromadorea</taxon>
        <taxon>Rhabditida</taxon>
        <taxon>Tylenchina</taxon>
        <taxon>Panagrolaimomorpha</taxon>
        <taxon>Strongyloidoidea</taxon>
        <taxon>Steinernematidae</taxon>
        <taxon>Steinernema</taxon>
    </lineage>
</organism>
<name>A0A1I8A6D8_9BILA</name>
<keyword evidence="1" id="KW-0732">Signal</keyword>
<protein>
    <submittedName>
        <fullName evidence="3">Uncharacterized protein</fullName>
    </submittedName>
</protein>
<accession>A0A1I8A6D8</accession>
<evidence type="ECO:0000256" key="1">
    <source>
        <dbReference type="SAM" id="SignalP"/>
    </source>
</evidence>
<dbReference type="AlphaFoldDB" id="A0A1I8A6D8"/>
<evidence type="ECO:0000313" key="2">
    <source>
        <dbReference type="Proteomes" id="UP000095287"/>
    </source>
</evidence>
<keyword evidence="2" id="KW-1185">Reference proteome</keyword>
<feature type="chain" id="PRO_5009314306" evidence="1">
    <location>
        <begin position="20"/>
        <end position="86"/>
    </location>
</feature>
<dbReference type="WBParaSite" id="L893_g33048.t1">
    <property type="protein sequence ID" value="L893_g33048.t1"/>
    <property type="gene ID" value="L893_g33048"/>
</dbReference>
<dbReference type="Proteomes" id="UP000095287">
    <property type="component" value="Unplaced"/>
</dbReference>
<feature type="signal peptide" evidence="1">
    <location>
        <begin position="1"/>
        <end position="19"/>
    </location>
</feature>
<reference evidence="3" key="1">
    <citation type="submission" date="2016-11" db="UniProtKB">
        <authorList>
            <consortium name="WormBaseParasite"/>
        </authorList>
    </citation>
    <scope>IDENTIFICATION</scope>
</reference>
<sequence>MRPLLLLLALLVLSADASAPPSVDYRQKFSVRNRNYYVQNNVQSNHFVTNYHYQPSNHYYMPSNNFFRPMSVSAPGLDFCLFCFSR</sequence>
<evidence type="ECO:0000313" key="3">
    <source>
        <dbReference type="WBParaSite" id="L893_g33048.t1"/>
    </source>
</evidence>